<evidence type="ECO:0000313" key="15">
    <source>
        <dbReference type="WBParaSite" id="Pan_g15416.t1"/>
    </source>
</evidence>
<comment type="similarity">
    <text evidence="3 13">Belongs to the SWEET sugar transporter family.</text>
</comment>
<keyword evidence="11 13" id="KW-0472">Membrane</keyword>
<reference evidence="14" key="1">
    <citation type="journal article" date="2013" name="Genetics">
        <title>The draft genome and transcriptome of Panagrellus redivivus are shaped by the harsh demands of a free-living lifestyle.</title>
        <authorList>
            <person name="Srinivasan J."/>
            <person name="Dillman A.R."/>
            <person name="Macchietto M.G."/>
            <person name="Heikkinen L."/>
            <person name="Lakso M."/>
            <person name="Fracchia K.M."/>
            <person name="Antoshechkin I."/>
            <person name="Mortazavi A."/>
            <person name="Wong G."/>
            <person name="Sternberg P.W."/>
        </authorList>
    </citation>
    <scope>NUCLEOTIDE SEQUENCE [LARGE SCALE GENOMIC DNA]</scope>
    <source>
        <strain evidence="14">MT8872</strain>
    </source>
</reference>
<feature type="transmembrane region" description="Helical" evidence="13">
    <location>
        <begin position="156"/>
        <end position="177"/>
    </location>
</feature>
<dbReference type="PANTHER" id="PTHR10791">
    <property type="entry name" value="RAG1-ACTIVATING PROTEIN 1"/>
    <property type="match status" value="1"/>
</dbReference>
<feature type="transmembrane region" description="Helical" evidence="13">
    <location>
        <begin position="6"/>
        <end position="27"/>
    </location>
</feature>
<dbReference type="Proteomes" id="UP000492821">
    <property type="component" value="Unassembled WGS sequence"/>
</dbReference>
<evidence type="ECO:0000256" key="9">
    <source>
        <dbReference type="ARBA" id="ARBA00022989"/>
    </source>
</evidence>
<comment type="subcellular location">
    <subcellularLocation>
        <location evidence="1 13">Cell membrane</location>
        <topology evidence="1 13">Multi-pass membrane protein</topology>
    </subcellularLocation>
    <subcellularLocation>
        <location evidence="2">Golgi apparatus membrane</location>
        <topology evidence="2">Multi-pass membrane protein</topology>
    </subcellularLocation>
</comment>
<dbReference type="GO" id="GO:0051119">
    <property type="term" value="F:sugar transmembrane transporter activity"/>
    <property type="evidence" value="ECO:0007669"/>
    <property type="project" value="InterPro"/>
</dbReference>
<feature type="transmembrane region" description="Helical" evidence="13">
    <location>
        <begin position="39"/>
        <end position="60"/>
    </location>
</feature>
<keyword evidence="14" id="KW-1185">Reference proteome</keyword>
<comment type="function">
    <text evidence="13">Mediates sugar transport across membranes.</text>
</comment>
<proteinExistence type="inferred from homology"/>
<evidence type="ECO:0000256" key="3">
    <source>
        <dbReference type="ARBA" id="ARBA00007809"/>
    </source>
</evidence>
<protein>
    <recommendedName>
        <fullName evidence="13">Sugar transporter SWEET</fullName>
    </recommendedName>
</protein>
<evidence type="ECO:0000256" key="12">
    <source>
        <dbReference type="ARBA" id="ARBA00055578"/>
    </source>
</evidence>
<dbReference type="Gene3D" id="1.20.1280.290">
    <property type="match status" value="2"/>
</dbReference>
<dbReference type="AlphaFoldDB" id="A0A7E4V1C9"/>
<keyword evidence="8" id="KW-0677">Repeat</keyword>
<organism evidence="14 15">
    <name type="scientific">Panagrellus redivivus</name>
    <name type="common">Microworm</name>
    <dbReference type="NCBI Taxonomy" id="6233"/>
    <lineage>
        <taxon>Eukaryota</taxon>
        <taxon>Metazoa</taxon>
        <taxon>Ecdysozoa</taxon>
        <taxon>Nematoda</taxon>
        <taxon>Chromadorea</taxon>
        <taxon>Rhabditida</taxon>
        <taxon>Tylenchina</taxon>
        <taxon>Panagrolaimomorpha</taxon>
        <taxon>Panagrolaimoidea</taxon>
        <taxon>Panagrolaimidae</taxon>
        <taxon>Panagrellus</taxon>
    </lineage>
</organism>
<evidence type="ECO:0000256" key="1">
    <source>
        <dbReference type="ARBA" id="ARBA00004651"/>
    </source>
</evidence>
<feature type="transmembrane region" description="Helical" evidence="13">
    <location>
        <begin position="66"/>
        <end position="86"/>
    </location>
</feature>
<evidence type="ECO:0000313" key="14">
    <source>
        <dbReference type="Proteomes" id="UP000492821"/>
    </source>
</evidence>
<dbReference type="Pfam" id="PF03083">
    <property type="entry name" value="MtN3_slv"/>
    <property type="match status" value="2"/>
</dbReference>
<dbReference type="GO" id="GO:0000139">
    <property type="term" value="C:Golgi membrane"/>
    <property type="evidence" value="ECO:0007669"/>
    <property type="project" value="UniProtKB-SubCell"/>
</dbReference>
<evidence type="ECO:0000256" key="13">
    <source>
        <dbReference type="RuleBase" id="RU910715"/>
    </source>
</evidence>
<keyword evidence="5" id="KW-1003">Cell membrane</keyword>
<dbReference type="FunFam" id="1.20.1280.290:FF:000004">
    <property type="entry name" value="Sugar transporter SWEET"/>
    <property type="match status" value="1"/>
</dbReference>
<comment type="function">
    <text evidence="12">Mediates both low-affinity uptake and efflux of sugar across the membrane.</text>
</comment>
<reference evidence="15" key="2">
    <citation type="submission" date="2020-10" db="UniProtKB">
        <authorList>
            <consortium name="WormBaseParasite"/>
        </authorList>
    </citation>
    <scope>IDENTIFICATION</scope>
</reference>
<evidence type="ECO:0000256" key="4">
    <source>
        <dbReference type="ARBA" id="ARBA00022448"/>
    </source>
</evidence>
<keyword evidence="7 13" id="KW-0812">Transmembrane</keyword>
<evidence type="ECO:0000256" key="2">
    <source>
        <dbReference type="ARBA" id="ARBA00004653"/>
    </source>
</evidence>
<dbReference type="GO" id="GO:0005886">
    <property type="term" value="C:plasma membrane"/>
    <property type="evidence" value="ECO:0007669"/>
    <property type="project" value="UniProtKB-SubCell"/>
</dbReference>
<sequence length="221" mass="24716">MDSWIDFLSVTATSSTILLFLCGIPICRRIAQRGNTDGTSVAPFLLTSISCACWLGYGIIKDDNTIIFVNGVGFVFQTVYLCYYYYRTRIRRTLNKLVLFEVACCLVTWWFIRSDHSLDDKENVLGVICMFLNISTIGAPLLDVGQVIKTKSTESLPFSLCVMNMGVSVQWLAYGILTDDFYMKMPNSVAVVISAIQLSLFAIYPATKYTTLVNKGPNDIL</sequence>
<dbReference type="FunFam" id="1.20.1280.290:FF:000010">
    <property type="entry name" value="Sugar transporter SWEET"/>
    <property type="match status" value="1"/>
</dbReference>
<evidence type="ECO:0000256" key="10">
    <source>
        <dbReference type="ARBA" id="ARBA00023034"/>
    </source>
</evidence>
<feature type="transmembrane region" description="Helical" evidence="13">
    <location>
        <begin position="189"/>
        <end position="207"/>
    </location>
</feature>
<accession>A0A7E4V1C9</accession>
<keyword evidence="9 13" id="KW-1133">Transmembrane helix</keyword>
<name>A0A7E4V1C9_PANRE</name>
<evidence type="ECO:0000256" key="11">
    <source>
        <dbReference type="ARBA" id="ARBA00023136"/>
    </source>
</evidence>
<evidence type="ECO:0000256" key="6">
    <source>
        <dbReference type="ARBA" id="ARBA00022597"/>
    </source>
</evidence>
<keyword evidence="6 13" id="KW-0762">Sugar transport</keyword>
<dbReference type="PANTHER" id="PTHR10791:SF112">
    <property type="entry name" value="SUGAR TRANSPORTER SWEET1"/>
    <property type="match status" value="1"/>
</dbReference>
<dbReference type="WBParaSite" id="Pan_g15416.t1">
    <property type="protein sequence ID" value="Pan_g15416.t1"/>
    <property type="gene ID" value="Pan_g15416"/>
</dbReference>
<evidence type="ECO:0000256" key="8">
    <source>
        <dbReference type="ARBA" id="ARBA00022737"/>
    </source>
</evidence>
<evidence type="ECO:0000256" key="5">
    <source>
        <dbReference type="ARBA" id="ARBA00022475"/>
    </source>
</evidence>
<feature type="transmembrane region" description="Helical" evidence="13">
    <location>
        <begin position="93"/>
        <end position="112"/>
    </location>
</feature>
<dbReference type="InterPro" id="IPR004316">
    <property type="entry name" value="SWEET_rpt"/>
</dbReference>
<evidence type="ECO:0000256" key="7">
    <source>
        <dbReference type="ARBA" id="ARBA00022692"/>
    </source>
</evidence>
<keyword evidence="10" id="KW-0333">Golgi apparatus</keyword>
<dbReference type="InterPro" id="IPR047664">
    <property type="entry name" value="SWEET"/>
</dbReference>
<feature type="transmembrane region" description="Helical" evidence="13">
    <location>
        <begin position="124"/>
        <end position="144"/>
    </location>
</feature>
<keyword evidence="4 13" id="KW-0813">Transport</keyword>